<dbReference type="InterPro" id="IPR011701">
    <property type="entry name" value="MFS"/>
</dbReference>
<evidence type="ECO:0000256" key="1">
    <source>
        <dbReference type="ARBA" id="ARBA00004651"/>
    </source>
</evidence>
<dbReference type="PANTHER" id="PTHR42718">
    <property type="entry name" value="MAJOR FACILITATOR SUPERFAMILY MULTIDRUG TRANSPORTER MFSC"/>
    <property type="match status" value="1"/>
</dbReference>
<sequence length="480" mass="49192">MAEATLESVTALPTAPPAAPAAPPRRTLLLAVILLTQLMVVLDGTIVNVALPELQRALDFTPARLSWVINAYALTFGGLLMFGARCGDILGRRRAFLLGIVVFVVGSLLGGVATQDWMLLLARGVQGVGGALAAPAALALLTTAYRDPAERVRALGLYAAVSVGGAATGLLAGGVLTEYASWRWVFLVNLPFGLAALVVGSRVLGETARARVSFDVAGALTSTAGVGSLVYGLVESTSAGWGSPRTLVPLALGAALLATFALVESRAAQPILPLRLLASAPRSGANAARGLLYAGAYGMFFYLTQFLQEVRGFSPVEAGLAFLPLPLSVFTASQLTARWLSVRYPARLLMLAGLTISGVGLALDTQLSPGTPFALVLVSLVLFGFGNGISFVTLTGAAISGVAPEDAGAASGLVNVSQQLGAALGVALLVTVFGRSADFGVHTAAGVLRFTTGIDHVFLGATLLVLGSLAMISVTNRRQG</sequence>
<feature type="transmembrane region" description="Helical" evidence="8">
    <location>
        <begin position="157"/>
        <end position="176"/>
    </location>
</feature>
<proteinExistence type="predicted"/>
<feature type="transmembrane region" description="Helical" evidence="8">
    <location>
        <begin position="246"/>
        <end position="263"/>
    </location>
</feature>
<reference evidence="10 11" key="1">
    <citation type="submission" date="2018-10" db="EMBL/GenBank/DDBJ databases">
        <title>Genomic Encyclopedia of Archaeal and Bacterial Type Strains, Phase II (KMG-II): from individual species to whole genera.</title>
        <authorList>
            <person name="Goeker M."/>
        </authorList>
    </citation>
    <scope>NUCLEOTIDE SEQUENCE [LARGE SCALE GENOMIC DNA]</scope>
    <source>
        <strain evidence="10 11">RP-AC37</strain>
    </source>
</reference>
<evidence type="ECO:0000259" key="9">
    <source>
        <dbReference type="PROSITE" id="PS50850"/>
    </source>
</evidence>
<feature type="transmembrane region" description="Helical" evidence="8">
    <location>
        <begin position="373"/>
        <end position="399"/>
    </location>
</feature>
<evidence type="ECO:0000256" key="4">
    <source>
        <dbReference type="ARBA" id="ARBA00022692"/>
    </source>
</evidence>
<dbReference type="SUPFAM" id="SSF103473">
    <property type="entry name" value="MFS general substrate transporter"/>
    <property type="match status" value="1"/>
</dbReference>
<protein>
    <submittedName>
        <fullName evidence="10">EmrB/QacA subfamily drug resistance transporter</fullName>
    </submittedName>
</protein>
<dbReference type="RefSeq" id="WP_121192536.1">
    <property type="nucleotide sequence ID" value="NZ_RBWV01000010.1"/>
</dbReference>
<name>A0A420XRH9_9ACTN</name>
<dbReference type="EMBL" id="RBWV01000010">
    <property type="protein sequence ID" value="RKS77506.1"/>
    <property type="molecule type" value="Genomic_DNA"/>
</dbReference>
<organism evidence="10 11">
    <name type="scientific">Motilibacter peucedani</name>
    <dbReference type="NCBI Taxonomy" id="598650"/>
    <lineage>
        <taxon>Bacteria</taxon>
        <taxon>Bacillati</taxon>
        <taxon>Actinomycetota</taxon>
        <taxon>Actinomycetes</taxon>
        <taxon>Motilibacterales</taxon>
        <taxon>Motilibacteraceae</taxon>
        <taxon>Motilibacter</taxon>
    </lineage>
</organism>
<feature type="transmembrane region" description="Helical" evidence="8">
    <location>
        <begin position="212"/>
        <end position="234"/>
    </location>
</feature>
<evidence type="ECO:0000256" key="5">
    <source>
        <dbReference type="ARBA" id="ARBA00022989"/>
    </source>
</evidence>
<feature type="transmembrane region" description="Helical" evidence="8">
    <location>
        <begin position="95"/>
        <end position="113"/>
    </location>
</feature>
<dbReference type="PANTHER" id="PTHR42718:SF46">
    <property type="entry name" value="BLR6921 PROTEIN"/>
    <property type="match status" value="1"/>
</dbReference>
<evidence type="ECO:0000256" key="3">
    <source>
        <dbReference type="ARBA" id="ARBA00022475"/>
    </source>
</evidence>
<dbReference type="InParanoid" id="A0A420XRH9"/>
<feature type="transmembrane region" description="Helical" evidence="8">
    <location>
        <begin position="63"/>
        <end position="83"/>
    </location>
</feature>
<evidence type="ECO:0000256" key="6">
    <source>
        <dbReference type="ARBA" id="ARBA00023136"/>
    </source>
</evidence>
<comment type="caution">
    <text evidence="10">The sequence shown here is derived from an EMBL/GenBank/DDBJ whole genome shotgun (WGS) entry which is preliminary data.</text>
</comment>
<dbReference type="FunCoup" id="A0A420XRH9">
    <property type="interactions" value="74"/>
</dbReference>
<comment type="subcellular location">
    <subcellularLocation>
        <location evidence="1">Cell membrane</location>
        <topology evidence="1">Multi-pass membrane protein</topology>
    </subcellularLocation>
</comment>
<feature type="transmembrane region" description="Helical" evidence="8">
    <location>
        <begin position="457"/>
        <end position="475"/>
    </location>
</feature>
<evidence type="ECO:0000256" key="7">
    <source>
        <dbReference type="SAM" id="MobiDB-lite"/>
    </source>
</evidence>
<gene>
    <name evidence="10" type="ORF">CLV35_1193</name>
</gene>
<keyword evidence="4 8" id="KW-0812">Transmembrane</keyword>
<evidence type="ECO:0000313" key="10">
    <source>
        <dbReference type="EMBL" id="RKS77506.1"/>
    </source>
</evidence>
<feature type="transmembrane region" description="Helical" evidence="8">
    <location>
        <begin position="348"/>
        <end position="367"/>
    </location>
</feature>
<dbReference type="Proteomes" id="UP000281955">
    <property type="component" value="Unassembled WGS sequence"/>
</dbReference>
<keyword evidence="2" id="KW-0813">Transport</keyword>
<keyword evidence="11" id="KW-1185">Reference proteome</keyword>
<evidence type="ECO:0000256" key="2">
    <source>
        <dbReference type="ARBA" id="ARBA00022448"/>
    </source>
</evidence>
<feature type="domain" description="Major facilitator superfamily (MFS) profile" evidence="9">
    <location>
        <begin position="29"/>
        <end position="479"/>
    </location>
</feature>
<feature type="transmembrane region" description="Helical" evidence="8">
    <location>
        <begin position="284"/>
        <end position="304"/>
    </location>
</feature>
<evidence type="ECO:0000313" key="11">
    <source>
        <dbReference type="Proteomes" id="UP000281955"/>
    </source>
</evidence>
<feature type="transmembrane region" description="Helical" evidence="8">
    <location>
        <begin position="28"/>
        <end position="51"/>
    </location>
</feature>
<keyword evidence="5 8" id="KW-1133">Transmembrane helix</keyword>
<dbReference type="Gene3D" id="1.20.1250.20">
    <property type="entry name" value="MFS general substrate transporter like domains"/>
    <property type="match status" value="1"/>
</dbReference>
<feature type="region of interest" description="Disordered" evidence="7">
    <location>
        <begin position="1"/>
        <end position="22"/>
    </location>
</feature>
<dbReference type="PROSITE" id="PS50850">
    <property type="entry name" value="MFS"/>
    <property type="match status" value="1"/>
</dbReference>
<evidence type="ECO:0000256" key="8">
    <source>
        <dbReference type="SAM" id="Phobius"/>
    </source>
</evidence>
<dbReference type="PRINTS" id="PR01036">
    <property type="entry name" value="TCRTETB"/>
</dbReference>
<feature type="transmembrane region" description="Helical" evidence="8">
    <location>
        <begin position="420"/>
        <end position="437"/>
    </location>
</feature>
<dbReference type="GO" id="GO:0022857">
    <property type="term" value="F:transmembrane transporter activity"/>
    <property type="evidence" value="ECO:0007669"/>
    <property type="project" value="InterPro"/>
</dbReference>
<dbReference type="CDD" id="cd17321">
    <property type="entry name" value="MFS_MMR_MDR_like"/>
    <property type="match status" value="1"/>
</dbReference>
<dbReference type="InterPro" id="IPR020846">
    <property type="entry name" value="MFS_dom"/>
</dbReference>
<dbReference type="Pfam" id="PF07690">
    <property type="entry name" value="MFS_1"/>
    <property type="match status" value="1"/>
</dbReference>
<keyword evidence="3" id="KW-1003">Cell membrane</keyword>
<feature type="transmembrane region" description="Helical" evidence="8">
    <location>
        <begin position="316"/>
        <end position="336"/>
    </location>
</feature>
<dbReference type="AlphaFoldDB" id="A0A420XRH9"/>
<dbReference type="Gene3D" id="1.20.1720.10">
    <property type="entry name" value="Multidrug resistance protein D"/>
    <property type="match status" value="1"/>
</dbReference>
<dbReference type="OrthoDB" id="3218494at2"/>
<dbReference type="GO" id="GO:0005886">
    <property type="term" value="C:plasma membrane"/>
    <property type="evidence" value="ECO:0007669"/>
    <property type="project" value="UniProtKB-SubCell"/>
</dbReference>
<feature type="transmembrane region" description="Helical" evidence="8">
    <location>
        <begin position="182"/>
        <end position="200"/>
    </location>
</feature>
<feature type="transmembrane region" description="Helical" evidence="8">
    <location>
        <begin position="125"/>
        <end position="145"/>
    </location>
</feature>
<keyword evidence="6 8" id="KW-0472">Membrane</keyword>
<accession>A0A420XRH9</accession>
<dbReference type="InterPro" id="IPR036259">
    <property type="entry name" value="MFS_trans_sf"/>
</dbReference>